<sequence length="604" mass="69520">MNIYNLFYKAPAPEGIEERNAHIIGGGIAGLAAAVFLIDDAGMPGKNITLYEKRNSLGGCCDAYSGEAGYICPGERELEPFMECLWYLCSKIPSLEDPSISVLDESVRANKDMPIHSESRLLCKQGHIYEKVHDYRMSPELLLKMEHFTSIPEKDLEDMTIEDYFGKDSEFFHSSLWWCYHSMLAFKPYHSALEAQRYFNRFGLLNRLDYLEGILHTKRNDKDSVIKPIHKWLEDQGVAFRMDTAVYDLEMDEACNTVYGIKIKNQETIPVRAQDYVLLTSGSMMTNASYGDNTHIAEINRDTEDMGLFTVWKNLAARNKKFGNPDKFLSHIDKTKWMSFFLTVEDYPEFFERLEKMTGSKSGTGGGITFMDSGWEMSLVIYDRDYFPDQREKNRDVLWGDGLFGERIGSYIKKPMAECTGNEIIEEMLYHFGMLDMKDEVLAHSHISTCMMPYITSQFMPRKESDRPTIIPKDCTNLALIGQYVEVPRDVVFTIETSVRTPLEAVYMLTCLDKEIIEVNPARYDLRYIKERVMKFGGMKGKITEEDLPKINPLKLWLGKAKLIKELLKKANEIPPYYIMYPGRDKSIALKDSVLKPQFPKDSR</sequence>
<dbReference type="PANTHER" id="PTHR37417:SF3">
    <property type="entry name" value="MYOSIN-CROSSREACTIVE PROTEIN"/>
    <property type="match status" value="1"/>
</dbReference>
<dbReference type="EC" id="4.2.1.53" evidence="1"/>
<gene>
    <name evidence="1" type="ORF">DWW32_08990</name>
</gene>
<dbReference type="NCBIfam" id="NF010584">
    <property type="entry name" value="PRK13977.1"/>
    <property type="match status" value="1"/>
</dbReference>
<dbReference type="AlphaFoldDB" id="A0A395WAQ4"/>
<dbReference type="Gene3D" id="3.50.50.60">
    <property type="entry name" value="FAD/NAD(P)-binding domain"/>
    <property type="match status" value="3"/>
</dbReference>
<dbReference type="GeneID" id="66580594"/>
<comment type="caution">
    <text evidence="1">The sequence shown here is derived from an EMBL/GenBank/DDBJ whole genome shotgun (WGS) entry which is preliminary data.</text>
</comment>
<dbReference type="InterPro" id="IPR010354">
    <property type="entry name" value="Oleate_hydratase"/>
</dbReference>
<dbReference type="GO" id="GO:0050151">
    <property type="term" value="F:oleate hydratase activity"/>
    <property type="evidence" value="ECO:0007669"/>
    <property type="project" value="UniProtKB-EC"/>
</dbReference>
<reference evidence="1 2" key="1">
    <citation type="submission" date="2018-08" db="EMBL/GenBank/DDBJ databases">
        <title>A genome reference for cultivated species of the human gut microbiota.</title>
        <authorList>
            <person name="Zou Y."/>
            <person name="Xue W."/>
            <person name="Luo G."/>
        </authorList>
    </citation>
    <scope>NUCLEOTIDE SEQUENCE [LARGE SCALE GENOMIC DNA]</scope>
    <source>
        <strain evidence="1 2">AF15-20</strain>
    </source>
</reference>
<dbReference type="SUPFAM" id="SSF51905">
    <property type="entry name" value="FAD/NAD(P)-binding domain"/>
    <property type="match status" value="1"/>
</dbReference>
<proteinExistence type="predicted"/>
<dbReference type="EMBL" id="QRYQ01000018">
    <property type="protein sequence ID" value="RGU90324.1"/>
    <property type="molecule type" value="Genomic_DNA"/>
</dbReference>
<dbReference type="GO" id="GO:0006631">
    <property type="term" value="P:fatty acid metabolic process"/>
    <property type="evidence" value="ECO:0007669"/>
    <property type="project" value="InterPro"/>
</dbReference>
<dbReference type="GO" id="GO:0071949">
    <property type="term" value="F:FAD binding"/>
    <property type="evidence" value="ECO:0007669"/>
    <property type="project" value="InterPro"/>
</dbReference>
<keyword evidence="1" id="KW-0456">Lyase</keyword>
<organism evidence="1 2">
    <name type="scientific">Holdemanella biformis</name>
    <dbReference type="NCBI Taxonomy" id="1735"/>
    <lineage>
        <taxon>Bacteria</taxon>
        <taxon>Bacillati</taxon>
        <taxon>Bacillota</taxon>
        <taxon>Erysipelotrichia</taxon>
        <taxon>Erysipelotrichales</taxon>
        <taxon>Erysipelotrichaceae</taxon>
        <taxon>Holdemanella</taxon>
    </lineage>
</organism>
<dbReference type="PANTHER" id="PTHR37417">
    <property type="entry name" value="67 KDA MYOSIN-CROSS-REACTIVE ANTIGEN FAMILY PROTEIN (AFU_ORTHOLOGUE AFUA_5G09970)"/>
    <property type="match status" value="1"/>
</dbReference>
<evidence type="ECO:0000313" key="2">
    <source>
        <dbReference type="Proteomes" id="UP000265489"/>
    </source>
</evidence>
<dbReference type="Pfam" id="PF06100">
    <property type="entry name" value="MCRA"/>
    <property type="match status" value="1"/>
</dbReference>
<name>A0A395WAQ4_9FIRM</name>
<accession>A0A395WAQ4</accession>
<dbReference type="RefSeq" id="WP_118325542.1">
    <property type="nucleotide sequence ID" value="NZ_QRYH01000032.1"/>
</dbReference>
<dbReference type="Proteomes" id="UP000265489">
    <property type="component" value="Unassembled WGS sequence"/>
</dbReference>
<dbReference type="InterPro" id="IPR036188">
    <property type="entry name" value="FAD/NAD-bd_sf"/>
</dbReference>
<protein>
    <submittedName>
        <fullName evidence="1">Oleate hydratase</fullName>
        <ecNumber evidence="1">4.2.1.53</ecNumber>
    </submittedName>
</protein>
<evidence type="ECO:0000313" key="1">
    <source>
        <dbReference type="EMBL" id="RGU90324.1"/>
    </source>
</evidence>